<evidence type="ECO:0000313" key="4">
    <source>
        <dbReference type="EMBL" id="CAB4773226.1"/>
    </source>
</evidence>
<feature type="domain" description="STAS" evidence="2">
    <location>
        <begin position="15"/>
        <end position="109"/>
    </location>
</feature>
<dbReference type="InterPro" id="IPR003658">
    <property type="entry name" value="Anti-sigma_ant"/>
</dbReference>
<dbReference type="SUPFAM" id="SSF52091">
    <property type="entry name" value="SpoIIaa-like"/>
    <property type="match status" value="1"/>
</dbReference>
<dbReference type="PROSITE" id="PS50801">
    <property type="entry name" value="STAS"/>
    <property type="match status" value="1"/>
</dbReference>
<dbReference type="PANTHER" id="PTHR33495:SF2">
    <property type="entry name" value="ANTI-SIGMA FACTOR ANTAGONIST TM_1081-RELATED"/>
    <property type="match status" value="1"/>
</dbReference>
<dbReference type="InterPro" id="IPR036513">
    <property type="entry name" value="STAS_dom_sf"/>
</dbReference>
<protein>
    <submittedName>
        <fullName evidence="5">Unannotated protein</fullName>
    </submittedName>
</protein>
<dbReference type="GO" id="GO:0043856">
    <property type="term" value="F:anti-sigma factor antagonist activity"/>
    <property type="evidence" value="ECO:0007669"/>
    <property type="project" value="InterPro"/>
</dbReference>
<dbReference type="InterPro" id="IPR002645">
    <property type="entry name" value="STAS_dom"/>
</dbReference>
<evidence type="ECO:0000313" key="3">
    <source>
        <dbReference type="EMBL" id="CAB4728026.1"/>
    </source>
</evidence>
<accession>A0A6J7ERB2</accession>
<evidence type="ECO:0000313" key="5">
    <source>
        <dbReference type="EMBL" id="CAB4885696.1"/>
    </source>
</evidence>
<reference evidence="5" key="1">
    <citation type="submission" date="2020-05" db="EMBL/GenBank/DDBJ databases">
        <authorList>
            <person name="Chiriac C."/>
            <person name="Salcher M."/>
            <person name="Ghai R."/>
            <person name="Kavagutti S V."/>
        </authorList>
    </citation>
    <scope>NUCLEOTIDE SEQUENCE</scope>
</reference>
<dbReference type="EMBL" id="CAEZXX010000207">
    <property type="protein sequence ID" value="CAB4728026.1"/>
    <property type="molecule type" value="Genomic_DNA"/>
</dbReference>
<comment type="similarity">
    <text evidence="1">Belongs to the anti-sigma-factor antagonist family.</text>
</comment>
<dbReference type="AlphaFoldDB" id="A0A6J7ERB2"/>
<evidence type="ECO:0000256" key="1">
    <source>
        <dbReference type="ARBA" id="ARBA00009013"/>
    </source>
</evidence>
<dbReference type="EMBL" id="CAEZYY010000065">
    <property type="protein sequence ID" value="CAB4773226.1"/>
    <property type="molecule type" value="Genomic_DNA"/>
</dbReference>
<dbReference type="EMBL" id="CAFBQP010000098">
    <property type="protein sequence ID" value="CAB5067372.1"/>
    <property type="molecule type" value="Genomic_DNA"/>
</dbReference>
<organism evidence="5">
    <name type="scientific">freshwater metagenome</name>
    <dbReference type="NCBI Taxonomy" id="449393"/>
    <lineage>
        <taxon>unclassified sequences</taxon>
        <taxon>metagenomes</taxon>
        <taxon>ecological metagenomes</taxon>
    </lineage>
</organism>
<evidence type="ECO:0000259" key="2">
    <source>
        <dbReference type="PROSITE" id="PS50801"/>
    </source>
</evidence>
<dbReference type="Gene3D" id="3.30.750.24">
    <property type="entry name" value="STAS domain"/>
    <property type="match status" value="1"/>
</dbReference>
<dbReference type="Pfam" id="PF01740">
    <property type="entry name" value="STAS"/>
    <property type="match status" value="1"/>
</dbReference>
<dbReference type="CDD" id="cd07043">
    <property type="entry name" value="STAS_anti-anti-sigma_factors"/>
    <property type="match status" value="1"/>
</dbReference>
<gene>
    <name evidence="3" type="ORF">UFOPK2602_02173</name>
    <name evidence="4" type="ORF">UFOPK2806_02553</name>
    <name evidence="5" type="ORF">UFOPK3417_01898</name>
    <name evidence="6" type="ORF">UFOPK4306_02057</name>
</gene>
<proteinExistence type="inferred from homology"/>
<sequence length="109" mass="11239">MELVTRQTIVGTYQVLNLSGEVDLATMPRLSDALTKLLASSTGLAVVDLDGLSILDDTGLGLLLGAAGRARQGGAELVVVCSAPALRSRLSLTGFDRAVRVTESISVIG</sequence>
<evidence type="ECO:0000313" key="6">
    <source>
        <dbReference type="EMBL" id="CAB5067372.1"/>
    </source>
</evidence>
<name>A0A6J7ERB2_9ZZZZ</name>
<dbReference type="PANTHER" id="PTHR33495">
    <property type="entry name" value="ANTI-SIGMA FACTOR ANTAGONIST TM_1081-RELATED-RELATED"/>
    <property type="match status" value="1"/>
</dbReference>
<dbReference type="NCBIfam" id="TIGR00377">
    <property type="entry name" value="ant_ant_sig"/>
    <property type="match status" value="1"/>
</dbReference>
<dbReference type="EMBL" id="CAFBLR010000254">
    <property type="protein sequence ID" value="CAB4885696.1"/>
    <property type="molecule type" value="Genomic_DNA"/>
</dbReference>